<dbReference type="PANTHER" id="PTHR37542">
    <property type="entry name" value="HELO DOMAIN-CONTAINING PROTEIN-RELATED"/>
    <property type="match status" value="1"/>
</dbReference>
<keyword evidence="4" id="KW-1185">Reference proteome</keyword>
<reference evidence="3" key="1">
    <citation type="submission" date="2023-03" db="EMBL/GenBank/DDBJ databases">
        <title>Complete genome of Cladonia borealis.</title>
        <authorList>
            <person name="Park H."/>
        </authorList>
    </citation>
    <scope>NUCLEOTIDE SEQUENCE</scope>
    <source>
        <strain evidence="3">ANT050790</strain>
    </source>
</reference>
<dbReference type="AlphaFoldDB" id="A0AA39R9P2"/>
<accession>A0AA39R9P2</accession>
<dbReference type="InterPro" id="IPR038305">
    <property type="entry name" value="HeLo_sf"/>
</dbReference>
<feature type="region of interest" description="Disordered" evidence="1">
    <location>
        <begin position="552"/>
        <end position="587"/>
    </location>
</feature>
<comment type="caution">
    <text evidence="3">The sequence shown here is derived from an EMBL/GenBank/DDBJ whole genome shotgun (WGS) entry which is preliminary data.</text>
</comment>
<dbReference type="PANTHER" id="PTHR37542:SF3">
    <property type="entry name" value="PRION-INHIBITION AND PROPAGATION HELO DOMAIN-CONTAINING PROTEIN"/>
    <property type="match status" value="1"/>
</dbReference>
<name>A0AA39R9P2_9LECA</name>
<dbReference type="Proteomes" id="UP001166286">
    <property type="component" value="Unassembled WGS sequence"/>
</dbReference>
<evidence type="ECO:0000313" key="3">
    <source>
        <dbReference type="EMBL" id="KAK0515888.1"/>
    </source>
</evidence>
<sequence>MEGISLSIGIAALFTTCIECFEYFKAASDIRRSYEVLLVKLEIQQERLLVWGDVVGIGSDELDNVEKDKTLSDLTKRCLSTIRSLMQDTEILKSRYGLCAVTSGDKAIHQTSVSANALKRFRLRFRQTLQGPGALDKTRWAIHDAAKFETLITHLKDLIDGLIARVPAPVVERQDQKIKDDIASMVDNIAGLKLVKEACEESYPSWHDAASAALDASEVDTVDGRLADERIAYYQSLVQGTSESTNANSGATTAFGLNKNVNKNVYLDVKTKIFVILTEQCRKQQGSGTPCDQMNLGDMSIGHCESHSFLARGSLRTGSAPGYRIAKRIDAQEFSTADLAAYMEAQDTQRVRYLMDGEEGELPDQFNSYVVHVYIHCPPCACQIATALDICVYHQKSPFVEFHIRIDLHRPASCCPSTSNIDGLISIVQYLKEAERGVLVGSYAERLKAFDREWLDHAIYHASEDEIVQTASPEDQLSRIIGYHNEDQRTAAVVILGEADYCIRLMGAGPFPPIESGRVPREDQIFMMCQRYMYTTRAYEWRWQREYVGNYSPKAPIVSSRPPASSSKDLEADKLSAESRKRPRSSD</sequence>
<evidence type="ECO:0000313" key="4">
    <source>
        <dbReference type="Proteomes" id="UP001166286"/>
    </source>
</evidence>
<feature type="compositionally biased region" description="Basic and acidic residues" evidence="1">
    <location>
        <begin position="568"/>
        <end position="587"/>
    </location>
</feature>
<proteinExistence type="predicted"/>
<organism evidence="3 4">
    <name type="scientific">Cladonia borealis</name>
    <dbReference type="NCBI Taxonomy" id="184061"/>
    <lineage>
        <taxon>Eukaryota</taxon>
        <taxon>Fungi</taxon>
        <taxon>Dikarya</taxon>
        <taxon>Ascomycota</taxon>
        <taxon>Pezizomycotina</taxon>
        <taxon>Lecanoromycetes</taxon>
        <taxon>OSLEUM clade</taxon>
        <taxon>Lecanoromycetidae</taxon>
        <taxon>Lecanorales</taxon>
        <taxon>Lecanorineae</taxon>
        <taxon>Cladoniaceae</taxon>
        <taxon>Cladonia</taxon>
    </lineage>
</organism>
<dbReference type="Gene3D" id="1.20.120.1020">
    <property type="entry name" value="Prion-inhibition and propagation, HeLo domain"/>
    <property type="match status" value="1"/>
</dbReference>
<feature type="domain" description="Prion-inhibition and propagation HeLo" evidence="2">
    <location>
        <begin position="8"/>
        <end position="194"/>
    </location>
</feature>
<protein>
    <recommendedName>
        <fullName evidence="2">Prion-inhibition and propagation HeLo domain-containing protein</fullName>
    </recommendedName>
</protein>
<evidence type="ECO:0000259" key="2">
    <source>
        <dbReference type="Pfam" id="PF14479"/>
    </source>
</evidence>
<dbReference type="Pfam" id="PF14479">
    <property type="entry name" value="HeLo"/>
    <property type="match status" value="1"/>
</dbReference>
<dbReference type="EMBL" id="JAFEKC020000003">
    <property type="protein sequence ID" value="KAK0515888.1"/>
    <property type="molecule type" value="Genomic_DNA"/>
</dbReference>
<gene>
    <name evidence="3" type="ORF">JMJ35_001922</name>
</gene>
<dbReference type="InterPro" id="IPR029498">
    <property type="entry name" value="HeLo_dom"/>
</dbReference>
<evidence type="ECO:0000256" key="1">
    <source>
        <dbReference type="SAM" id="MobiDB-lite"/>
    </source>
</evidence>